<proteinExistence type="predicted"/>
<reference evidence="2" key="1">
    <citation type="submission" date="2021-01" db="UniProtKB">
        <authorList>
            <consortium name="EnsemblMetazoa"/>
        </authorList>
    </citation>
    <scope>IDENTIFICATION</scope>
</reference>
<dbReference type="EnsemblMetazoa" id="CLYHEMT022288.1">
    <property type="protein sequence ID" value="CLYHEMP022288.1"/>
    <property type="gene ID" value="CLYHEMG022288"/>
</dbReference>
<evidence type="ECO:0008006" key="4">
    <source>
        <dbReference type="Google" id="ProtNLM"/>
    </source>
</evidence>
<protein>
    <recommendedName>
        <fullName evidence="4">Cnidarian restricted protein</fullName>
    </recommendedName>
</protein>
<keyword evidence="3" id="KW-1185">Reference proteome</keyword>
<evidence type="ECO:0000256" key="1">
    <source>
        <dbReference type="SAM" id="SignalP"/>
    </source>
</evidence>
<dbReference type="Proteomes" id="UP000594262">
    <property type="component" value="Unplaced"/>
</dbReference>
<keyword evidence="1" id="KW-0732">Signal</keyword>
<evidence type="ECO:0000313" key="3">
    <source>
        <dbReference type="Proteomes" id="UP000594262"/>
    </source>
</evidence>
<dbReference type="AlphaFoldDB" id="A0A7M5XFU8"/>
<feature type="chain" id="PRO_5029605386" description="Cnidarian restricted protein" evidence="1">
    <location>
        <begin position="24"/>
        <end position="309"/>
    </location>
</feature>
<evidence type="ECO:0000313" key="2">
    <source>
        <dbReference type="EnsemblMetazoa" id="CLYHEMP022288.1"/>
    </source>
</evidence>
<feature type="signal peptide" evidence="1">
    <location>
        <begin position="1"/>
        <end position="23"/>
    </location>
</feature>
<dbReference type="OrthoDB" id="5960123at2759"/>
<name>A0A7M5XFU8_9CNID</name>
<dbReference type="GeneID" id="136818492"/>
<organism evidence="2 3">
    <name type="scientific">Clytia hemisphaerica</name>
    <dbReference type="NCBI Taxonomy" id="252671"/>
    <lineage>
        <taxon>Eukaryota</taxon>
        <taxon>Metazoa</taxon>
        <taxon>Cnidaria</taxon>
        <taxon>Hydrozoa</taxon>
        <taxon>Hydroidolina</taxon>
        <taxon>Leptothecata</taxon>
        <taxon>Obeliida</taxon>
        <taxon>Clytiidae</taxon>
        <taxon>Clytia</taxon>
    </lineage>
</organism>
<sequence>MACVRRIILTITIYSTLSTITNCQILELKTQEDLEENILQNEKVWLVSIHQTENQQREIVHTEDLYRGIFNAAQIERRQIGTILDSSLAKETNFIIFPYGSKRSKQTKQKHAVNLNEALKIVSEFIPDITTRLDSNVDGTNSQLRAFFQKIFMTRPIKFPVIYFTENKEPPIEIRALALKYSSLFQFGVISRPTKNALNAYAIKSLPHFSGYIIENVTSQPRLKNYIYQGQLNGPSEYPFLVHFLYLLHKNHFKELPKVRKPKSSDDVRNAGKDDEIELDLEETFSEDFELFHELYKMFPMEYGTKDEL</sequence>
<accession>A0A7M5XFU8</accession>
<dbReference type="RefSeq" id="XP_066930932.1">
    <property type="nucleotide sequence ID" value="XM_067074831.1"/>
</dbReference>